<reference evidence="2" key="2">
    <citation type="submission" date="2021-02" db="EMBL/GenBank/DDBJ databases">
        <title>Aspergillus chevalieri M1 genome sequence.</title>
        <authorList>
            <person name="Kadooka C."/>
            <person name="Mori K."/>
            <person name="Futagami T."/>
        </authorList>
    </citation>
    <scope>NUCLEOTIDE SEQUENCE</scope>
    <source>
        <strain evidence="2">M1</strain>
    </source>
</reference>
<proteinExistence type="predicted"/>
<dbReference type="PANTHER" id="PTHR45737:SF6">
    <property type="entry name" value="VON WILLEBRAND FACTOR A DOMAIN-CONTAINING PROTEIN 5A"/>
    <property type="match status" value="1"/>
</dbReference>
<dbReference type="GeneID" id="66984131"/>
<gene>
    <name evidence="2" type="ORF">ACHE_50971S</name>
</gene>
<dbReference type="PROSITE" id="PS51468">
    <property type="entry name" value="VIT"/>
    <property type="match status" value="1"/>
</dbReference>
<dbReference type="Pfam" id="PF08487">
    <property type="entry name" value="VIT"/>
    <property type="match status" value="1"/>
</dbReference>
<dbReference type="AlphaFoldDB" id="A0A7R7VS25"/>
<evidence type="ECO:0000259" key="1">
    <source>
        <dbReference type="PROSITE" id="PS51468"/>
    </source>
</evidence>
<protein>
    <recommendedName>
        <fullName evidence="1">VIT domain-containing protein</fullName>
    </recommendedName>
</protein>
<reference evidence="2" key="1">
    <citation type="submission" date="2021-01" db="EMBL/GenBank/DDBJ databases">
        <authorList>
            <consortium name="Aspergillus chevalieri M1 genome sequencing consortium"/>
            <person name="Kazuki M."/>
            <person name="Futagami T."/>
        </authorList>
    </citation>
    <scope>NUCLEOTIDE SEQUENCE</scope>
    <source>
        <strain evidence="2">M1</strain>
    </source>
</reference>
<feature type="domain" description="VIT" evidence="1">
    <location>
        <begin position="27"/>
        <end position="156"/>
    </location>
</feature>
<dbReference type="EMBL" id="AP024420">
    <property type="protein sequence ID" value="BCR89773.1"/>
    <property type="molecule type" value="Genomic_DNA"/>
</dbReference>
<dbReference type="Proteomes" id="UP000637239">
    <property type="component" value="Chromosome 5"/>
</dbReference>
<evidence type="ECO:0000313" key="2">
    <source>
        <dbReference type="EMBL" id="BCR89773.1"/>
    </source>
</evidence>
<sequence>MMSSHFYHTYSGRQCTIIARQSHVDVATSTIATAVGFLAILPRGLSAGLRNDLSSISRTVLTQTFTNPSSTPLKGVSYTFPLYDGVSVVDYICQVGDRVLYSQVKFKEQANKDYTEAVSQGRQASVLDYSARDVLNVRLGNVKVGEQVVVEITFLSYLKQDAQADGVRYTFPNILAPRYGSLNDNPAFWSRFGNQAQNQSISITVDVLIEKP</sequence>
<dbReference type="KEGG" id="ache:ACHE_50971S"/>
<dbReference type="InterPro" id="IPR013694">
    <property type="entry name" value="VIT"/>
</dbReference>
<keyword evidence="3" id="KW-1185">Reference proteome</keyword>
<dbReference type="SMART" id="SM00609">
    <property type="entry name" value="VIT"/>
    <property type="match status" value="1"/>
</dbReference>
<dbReference type="PANTHER" id="PTHR45737">
    <property type="entry name" value="VON WILLEBRAND FACTOR A DOMAIN-CONTAINING PROTEIN 5A"/>
    <property type="match status" value="1"/>
</dbReference>
<name>A0A7R7VS25_ASPCH</name>
<accession>A0A7R7VS25</accession>
<organism evidence="2 3">
    <name type="scientific">Aspergillus chevalieri</name>
    <name type="common">Eurotium chevalieri</name>
    <dbReference type="NCBI Taxonomy" id="182096"/>
    <lineage>
        <taxon>Eukaryota</taxon>
        <taxon>Fungi</taxon>
        <taxon>Dikarya</taxon>
        <taxon>Ascomycota</taxon>
        <taxon>Pezizomycotina</taxon>
        <taxon>Eurotiomycetes</taxon>
        <taxon>Eurotiomycetidae</taxon>
        <taxon>Eurotiales</taxon>
        <taxon>Aspergillaceae</taxon>
        <taxon>Aspergillus</taxon>
        <taxon>Aspergillus subgen. Aspergillus</taxon>
    </lineage>
</organism>
<dbReference type="RefSeq" id="XP_043138295.1">
    <property type="nucleotide sequence ID" value="XM_043280747.1"/>
</dbReference>
<evidence type="ECO:0000313" key="3">
    <source>
        <dbReference type="Proteomes" id="UP000637239"/>
    </source>
</evidence>